<keyword evidence="2" id="KW-0964">Secreted</keyword>
<dbReference type="PROSITE" id="PS50871">
    <property type="entry name" value="C1Q"/>
    <property type="match status" value="1"/>
</dbReference>
<dbReference type="InterPro" id="IPR050392">
    <property type="entry name" value="Collagen/C1q_domain"/>
</dbReference>
<dbReference type="Gene3D" id="2.60.120.40">
    <property type="match status" value="1"/>
</dbReference>
<comment type="subcellular location">
    <subcellularLocation>
        <location evidence="1">Secreted</location>
    </subcellularLocation>
</comment>
<feature type="domain" description="C1q" evidence="3">
    <location>
        <begin position="9"/>
        <end position="138"/>
    </location>
</feature>
<dbReference type="SUPFAM" id="SSF49842">
    <property type="entry name" value="TNF-like"/>
    <property type="match status" value="1"/>
</dbReference>
<keyword evidence="5" id="KW-1185">Reference proteome</keyword>
<evidence type="ECO:0000313" key="5">
    <source>
        <dbReference type="Proteomes" id="UP001186944"/>
    </source>
</evidence>
<dbReference type="InterPro" id="IPR001073">
    <property type="entry name" value="C1q_dom"/>
</dbReference>
<evidence type="ECO:0000313" key="4">
    <source>
        <dbReference type="EMBL" id="KAK3094874.1"/>
    </source>
</evidence>
<dbReference type="GO" id="GO:0005581">
    <property type="term" value="C:collagen trimer"/>
    <property type="evidence" value="ECO:0007669"/>
    <property type="project" value="UniProtKB-KW"/>
</dbReference>
<organism evidence="4 5">
    <name type="scientific">Pinctada imbricata</name>
    <name type="common">Atlantic pearl-oyster</name>
    <name type="synonym">Pinctada martensii</name>
    <dbReference type="NCBI Taxonomy" id="66713"/>
    <lineage>
        <taxon>Eukaryota</taxon>
        <taxon>Metazoa</taxon>
        <taxon>Spiralia</taxon>
        <taxon>Lophotrochozoa</taxon>
        <taxon>Mollusca</taxon>
        <taxon>Bivalvia</taxon>
        <taxon>Autobranchia</taxon>
        <taxon>Pteriomorphia</taxon>
        <taxon>Pterioida</taxon>
        <taxon>Pterioidea</taxon>
        <taxon>Pteriidae</taxon>
        <taxon>Pinctada</taxon>
    </lineage>
</organism>
<dbReference type="Pfam" id="PF00386">
    <property type="entry name" value="C1q"/>
    <property type="match status" value="1"/>
</dbReference>
<gene>
    <name evidence="4" type="ORF">FSP39_007379</name>
</gene>
<protein>
    <recommendedName>
        <fullName evidence="3">C1q domain-containing protein</fullName>
    </recommendedName>
</protein>
<evidence type="ECO:0000256" key="2">
    <source>
        <dbReference type="ARBA" id="ARBA00022525"/>
    </source>
</evidence>
<dbReference type="PANTHER" id="PTHR15427">
    <property type="entry name" value="EMILIN ELASTIN MICROFIBRIL INTERFACE-LOCATED PROTEIN ELASTIN MICROFIBRIL INTERFACER"/>
    <property type="match status" value="1"/>
</dbReference>
<accession>A0AA89BY86</accession>
<sequence length="138" mass="15060">MPGAPGRDAVRRNVAFSAYLTNRIDGGPLARVIAYSGVVTSIGGGYNATTGIFTAPRSGNYAFLWSCLTAPGAIFDSELMVNGLRKSLNNCNNRDGVSQLTCTGMAIVKMKYGDKAYIRSIFGEFLYEDWSWFHGWLL</sequence>
<evidence type="ECO:0000256" key="1">
    <source>
        <dbReference type="ARBA" id="ARBA00004613"/>
    </source>
</evidence>
<dbReference type="PANTHER" id="PTHR15427:SF33">
    <property type="entry name" value="COLLAGEN IV NC1 DOMAIN-CONTAINING PROTEIN"/>
    <property type="match status" value="1"/>
</dbReference>
<dbReference type="AlphaFoldDB" id="A0AA89BY86"/>
<comment type="caution">
    <text evidence="4">The sequence shown here is derived from an EMBL/GenBank/DDBJ whole genome shotgun (WGS) entry which is preliminary data.</text>
</comment>
<dbReference type="InterPro" id="IPR008983">
    <property type="entry name" value="Tumour_necrosis_fac-like_dom"/>
</dbReference>
<reference evidence="4" key="1">
    <citation type="submission" date="2019-08" db="EMBL/GenBank/DDBJ databases">
        <title>The improved chromosome-level genome for the pearl oyster Pinctada fucata martensii using PacBio sequencing and Hi-C.</title>
        <authorList>
            <person name="Zheng Z."/>
        </authorList>
    </citation>
    <scope>NUCLEOTIDE SEQUENCE</scope>
    <source>
        <strain evidence="4">ZZ-2019</strain>
        <tissue evidence="4">Adductor muscle</tissue>
    </source>
</reference>
<proteinExistence type="predicted"/>
<dbReference type="SMART" id="SM00110">
    <property type="entry name" value="C1Q"/>
    <property type="match status" value="1"/>
</dbReference>
<name>A0AA89BY86_PINIB</name>
<dbReference type="EMBL" id="VSWD01000008">
    <property type="protein sequence ID" value="KAK3094874.1"/>
    <property type="molecule type" value="Genomic_DNA"/>
</dbReference>
<dbReference type="Proteomes" id="UP001186944">
    <property type="component" value="Unassembled WGS sequence"/>
</dbReference>
<evidence type="ECO:0000259" key="3">
    <source>
        <dbReference type="PROSITE" id="PS50871"/>
    </source>
</evidence>